<sequence length="1120" mass="124700">MATHREISAASAKAGTCYAIVFQKCDHLEQTKLISRYPTSTTLHYIYEDIHSDLLKGYEVQCLGSESLSGENGFELDWGLSLGELKSFNIKSLHFKCSQIVDADVEATEMPSVSQPANAFQVLMGSAKARSLPKPKAESCGKTSGLNRKDELYDDVLNYLAAKGADFSQVTADQEGAYFTQVLTNALWYATSHHLTINDRANKVHGVLPIPEEFEQFAGYNEIKRKKIKALQLHKATLSDHAEVLFSLVNKSYMSSTAGLKLVRSEVTKLAMCFSAYANYLSKQTDEVQGNAARSRPCRTVDEHTTVEARTASVSKVSKQYVLLDAAVRNAGVNNPFVFDEEVHITEPFTNNMQRHRFWEGVELSVPIDVLKFSPGGPLLTTTGVSQTDPNRNESEMLTQAARMVAKMRPNLQECHTRAMRRSFREKVKNVAKITPSVVDFIYTQLALDRSTTNNPEMQQRLKMLFLGEEGLLPDLRHLNPGRPSGHFDIFFQKLYAQVEAVTAANDRRHGQAHMSEWISLRDMIDKAAADLPQGTPIPSKSLVRLQFMPTNPYTKTALSFTSKIPAQHKIQRRQLRTHHIDGHYCAALFRYLKHKTVELGEDAMLVCCDDKAKVKVGEPGSPVSTGVRGKESIAPVNTTLVALDHDMTKASVTPSVILHVGLKANATPNDSFVRGKVTTAINDSAFQAASPFRHAAMLAKVIEKDGAPHVLLKYTDGGTDQRNTLESVKCATICLFSEFSFDMVVSVRCAPGQSYINPAERVMSLLNLGLQNCATERSAMDEASEKIIKTCNSVSSIRDSEKKNPNMKQQWMESIEPVQAAIASRFRRLKLKDEPVAVIDPVSEENIDALQRHLRELFPSLHLGKLQKLHTQRCNEYMAWKVAHCHETQYTFQVRKCDDVKCCPKATVSTSWLPEPVLADKTEEHFLPYEEVKDTEPTEKDRPSLKRKQDCSKTVLSAKTGSASKSSHGEPAVSAANSRAVEETHFLSAQTARATAECVECQKPRVVYSSKKLNQRQQVLLASSLSEFEYSCGSQLFPPSCGSLLKELVLRPNITCATPIELPYYGADLGRKDLCAYCGEQDAYTDQELKKCFKTVLPICRSCATQNTPITQRPFGRKK</sequence>
<evidence type="ECO:0000256" key="1">
    <source>
        <dbReference type="SAM" id="MobiDB-lite"/>
    </source>
</evidence>
<feature type="compositionally biased region" description="Polar residues" evidence="1">
    <location>
        <begin position="953"/>
        <end position="967"/>
    </location>
</feature>
<name>A0AAN9ATK6_9CAEN</name>
<keyword evidence="3" id="KW-1185">Reference proteome</keyword>
<dbReference type="AlphaFoldDB" id="A0AAN9ATK6"/>
<protein>
    <submittedName>
        <fullName evidence="2">Uncharacterized protein</fullName>
    </submittedName>
</protein>
<comment type="caution">
    <text evidence="2">The sequence shown here is derived from an EMBL/GenBank/DDBJ whole genome shotgun (WGS) entry which is preliminary data.</text>
</comment>
<proteinExistence type="predicted"/>
<dbReference type="Proteomes" id="UP001374579">
    <property type="component" value="Unassembled WGS sequence"/>
</dbReference>
<evidence type="ECO:0000313" key="3">
    <source>
        <dbReference type="Proteomes" id="UP001374579"/>
    </source>
</evidence>
<feature type="region of interest" description="Disordered" evidence="1">
    <location>
        <begin position="929"/>
        <end position="976"/>
    </location>
</feature>
<organism evidence="2 3">
    <name type="scientific">Littorina saxatilis</name>
    <dbReference type="NCBI Taxonomy" id="31220"/>
    <lineage>
        <taxon>Eukaryota</taxon>
        <taxon>Metazoa</taxon>
        <taxon>Spiralia</taxon>
        <taxon>Lophotrochozoa</taxon>
        <taxon>Mollusca</taxon>
        <taxon>Gastropoda</taxon>
        <taxon>Caenogastropoda</taxon>
        <taxon>Littorinimorpha</taxon>
        <taxon>Littorinoidea</taxon>
        <taxon>Littorinidae</taxon>
        <taxon>Littorina</taxon>
    </lineage>
</organism>
<reference evidence="2 3" key="1">
    <citation type="submission" date="2024-02" db="EMBL/GenBank/DDBJ databases">
        <title>Chromosome-scale genome assembly of the rough periwinkle Littorina saxatilis.</title>
        <authorList>
            <person name="De Jode A."/>
            <person name="Faria R."/>
            <person name="Formenti G."/>
            <person name="Sims Y."/>
            <person name="Smith T.P."/>
            <person name="Tracey A."/>
            <person name="Wood J.M.D."/>
            <person name="Zagrodzka Z.B."/>
            <person name="Johannesson K."/>
            <person name="Butlin R.K."/>
            <person name="Leder E.H."/>
        </authorList>
    </citation>
    <scope>NUCLEOTIDE SEQUENCE [LARGE SCALE GENOMIC DNA]</scope>
    <source>
        <strain evidence="2">Snail1</strain>
        <tissue evidence="2">Muscle</tissue>
    </source>
</reference>
<accession>A0AAN9ATK6</accession>
<gene>
    <name evidence="2" type="ORF">V1264_008410</name>
</gene>
<dbReference type="EMBL" id="JBAMIC010000021">
    <property type="protein sequence ID" value="KAK7092706.1"/>
    <property type="molecule type" value="Genomic_DNA"/>
</dbReference>
<evidence type="ECO:0000313" key="2">
    <source>
        <dbReference type="EMBL" id="KAK7092706.1"/>
    </source>
</evidence>
<feature type="compositionally biased region" description="Basic and acidic residues" evidence="1">
    <location>
        <begin position="929"/>
        <end position="952"/>
    </location>
</feature>